<keyword evidence="2 6" id="KW-0812">Transmembrane</keyword>
<dbReference type="PANTHER" id="PTHR45692:SF1">
    <property type="entry name" value="G-PROTEIN COUPLED RECEPTORS FAMILY 2 PROFILE 2 DOMAIN-CONTAINING PROTEIN"/>
    <property type="match status" value="1"/>
</dbReference>
<organism evidence="9">
    <name type="scientific">Octopus bimaculoides</name>
    <name type="common">California two-spotted octopus</name>
    <dbReference type="NCBI Taxonomy" id="37653"/>
    <lineage>
        <taxon>Eukaryota</taxon>
        <taxon>Metazoa</taxon>
        <taxon>Spiralia</taxon>
        <taxon>Lophotrochozoa</taxon>
        <taxon>Mollusca</taxon>
        <taxon>Cephalopoda</taxon>
        <taxon>Coleoidea</taxon>
        <taxon>Octopodiformes</taxon>
        <taxon>Octopoda</taxon>
        <taxon>Incirrata</taxon>
        <taxon>Octopodidae</taxon>
        <taxon>Octopus</taxon>
    </lineage>
</organism>
<dbReference type="GO" id="GO:0016020">
    <property type="term" value="C:membrane"/>
    <property type="evidence" value="ECO:0007669"/>
    <property type="project" value="UniProtKB-SubCell"/>
</dbReference>
<evidence type="ECO:0000259" key="8">
    <source>
        <dbReference type="PROSITE" id="PS50261"/>
    </source>
</evidence>
<accession>A0A0L8I5W0</accession>
<name>A0A0L8I5W0_OCTBM</name>
<sequence length="623" mass="70494">MLSSQTKTSLKCSPFTGIWQEPDMSECYNTEWITRRLKNIRSQVIDEGNIGDISKEVLNVSQKSVYFKQQDIDLAVDILEKMAPLISNVSANITLDNILLGINNIMNTPEKVLAEAEQADRSVSRLLDIIETIPEKIPLEEQQVTAIYSNLGIGVAKVNKDTFDGLFYGVFYGTNETEAQLYNHSHPDSQQEDIQTISFISLPKSLPKHLKVEEISAFSRIFFFSTSDDKLYRVTQNSSANANTKINSYIIAANVANISVSNLDEPVNISFLLINQNVTSLKCVYLDETPGEDPHWSTKGCKISDYVPGKKVVCSCDHLTSFALLMDVHRNEDDVKHVKPISIISLIGCGISVVFLVLTIIIHVCFKKLWYLITSKILVSLCVPLGITNLIFVVGMQPYVEILAACKTVAALLHYFLLTSLMWMSFEAIHVFLSIVMVFRTYQTSFMKWSSIFAWGLPAIIVLITLVINSTDNYVRIGQVCWLSQTYFYATLLAPVGIILIFNLTIFILIIWRLILIQNSKKFGHKRRKVRVFGIVGLFFFLGLTWFLAFFAVDKAAEVFKYLFAIVNTLQGMFIFIFYCICKKDTRDIIIKYVTIRKRAPLPTGRNKTSGNETEDKSAETKF</sequence>
<feature type="domain" description="GAIN-B" evidence="7">
    <location>
        <begin position="181"/>
        <end position="332"/>
    </location>
</feature>
<dbReference type="Pfam" id="PF01825">
    <property type="entry name" value="GPS"/>
    <property type="match status" value="1"/>
</dbReference>
<dbReference type="OrthoDB" id="5961629at2759"/>
<evidence type="ECO:0000256" key="2">
    <source>
        <dbReference type="ARBA" id="ARBA00022692"/>
    </source>
</evidence>
<evidence type="ECO:0000256" key="3">
    <source>
        <dbReference type="ARBA" id="ARBA00022989"/>
    </source>
</evidence>
<feature type="transmembrane region" description="Helical" evidence="6">
    <location>
        <begin position="488"/>
        <end position="512"/>
    </location>
</feature>
<dbReference type="Gene3D" id="2.60.220.50">
    <property type="match status" value="1"/>
</dbReference>
<dbReference type="GO" id="GO:0004930">
    <property type="term" value="F:G protein-coupled receptor activity"/>
    <property type="evidence" value="ECO:0007669"/>
    <property type="project" value="InterPro"/>
</dbReference>
<evidence type="ECO:0000256" key="5">
    <source>
        <dbReference type="ARBA" id="ARBA00023157"/>
    </source>
</evidence>
<dbReference type="PROSITE" id="PS50221">
    <property type="entry name" value="GAIN_B"/>
    <property type="match status" value="1"/>
</dbReference>
<dbReference type="PROSITE" id="PS50261">
    <property type="entry name" value="G_PROTEIN_RECEP_F2_4"/>
    <property type="match status" value="1"/>
</dbReference>
<dbReference type="InterPro" id="IPR057244">
    <property type="entry name" value="GAIN_B"/>
</dbReference>
<feature type="transmembrane region" description="Helical" evidence="6">
    <location>
        <begin position="343"/>
        <end position="366"/>
    </location>
</feature>
<protein>
    <recommendedName>
        <fullName evidence="10">G-protein coupled receptors family 2 profile 2 domain-containing protein</fullName>
    </recommendedName>
</protein>
<keyword evidence="3 6" id="KW-1133">Transmembrane helix</keyword>
<dbReference type="PRINTS" id="PR00249">
    <property type="entry name" value="GPCRSECRETIN"/>
</dbReference>
<dbReference type="InterPro" id="IPR000203">
    <property type="entry name" value="GPS"/>
</dbReference>
<dbReference type="InterPro" id="IPR000832">
    <property type="entry name" value="GPCR_2_secretin-like"/>
</dbReference>
<feature type="transmembrane region" description="Helical" evidence="6">
    <location>
        <begin position="559"/>
        <end position="582"/>
    </location>
</feature>
<reference evidence="9" key="1">
    <citation type="submission" date="2015-07" db="EMBL/GenBank/DDBJ databases">
        <title>MeaNS - Measles Nucleotide Surveillance Program.</title>
        <authorList>
            <person name="Tran T."/>
            <person name="Druce J."/>
        </authorList>
    </citation>
    <scope>NUCLEOTIDE SEQUENCE</scope>
    <source>
        <strain evidence="9">UCB-OBI-ISO-001</strain>
        <tissue evidence="9">Gonad</tissue>
    </source>
</reference>
<dbReference type="GO" id="GO:0007166">
    <property type="term" value="P:cell surface receptor signaling pathway"/>
    <property type="evidence" value="ECO:0007669"/>
    <property type="project" value="InterPro"/>
</dbReference>
<evidence type="ECO:0000256" key="6">
    <source>
        <dbReference type="SAM" id="Phobius"/>
    </source>
</evidence>
<dbReference type="AlphaFoldDB" id="A0A0L8I5W0"/>
<feature type="transmembrane region" description="Helical" evidence="6">
    <location>
        <begin position="378"/>
        <end position="400"/>
    </location>
</feature>
<evidence type="ECO:0000259" key="7">
    <source>
        <dbReference type="PROSITE" id="PS50221"/>
    </source>
</evidence>
<feature type="transmembrane region" description="Helical" evidence="6">
    <location>
        <begin position="451"/>
        <end position="468"/>
    </location>
</feature>
<dbReference type="InterPro" id="IPR046338">
    <property type="entry name" value="GAIN_dom_sf"/>
</dbReference>
<dbReference type="EMBL" id="KQ416471">
    <property type="protein sequence ID" value="KOF96857.1"/>
    <property type="molecule type" value="Genomic_DNA"/>
</dbReference>
<evidence type="ECO:0008006" key="10">
    <source>
        <dbReference type="Google" id="ProtNLM"/>
    </source>
</evidence>
<dbReference type="SMART" id="SM00303">
    <property type="entry name" value="GPS"/>
    <property type="match status" value="1"/>
</dbReference>
<gene>
    <name evidence="9" type="ORF">OCBIM_22033194mg</name>
</gene>
<dbReference type="CDD" id="cd15040">
    <property type="entry name" value="7tmB2_Adhesion"/>
    <property type="match status" value="1"/>
</dbReference>
<dbReference type="InterPro" id="IPR017981">
    <property type="entry name" value="GPCR_2-like_7TM"/>
</dbReference>
<proteinExistence type="predicted"/>
<feature type="domain" description="G-protein coupled receptors family 2 profile 2" evidence="8">
    <location>
        <begin position="341"/>
        <end position="583"/>
    </location>
</feature>
<dbReference type="Gene3D" id="1.20.1070.10">
    <property type="entry name" value="Rhodopsin 7-helix transmembrane proteins"/>
    <property type="match status" value="1"/>
</dbReference>
<dbReference type="PANTHER" id="PTHR45692">
    <property type="entry name" value="G_PROTEIN_RECEP_F2_4 DOMAIN-CONTAINING PROTEIN"/>
    <property type="match status" value="1"/>
</dbReference>
<keyword evidence="5" id="KW-1015">Disulfide bond</keyword>
<comment type="subcellular location">
    <subcellularLocation>
        <location evidence="1">Membrane</location>
        <topology evidence="1">Multi-pass membrane protein</topology>
    </subcellularLocation>
</comment>
<feature type="transmembrane region" description="Helical" evidence="6">
    <location>
        <begin position="412"/>
        <end position="439"/>
    </location>
</feature>
<dbReference type="Pfam" id="PF26588">
    <property type="entry name" value="GAIN_ADGRA3"/>
    <property type="match status" value="1"/>
</dbReference>
<dbReference type="InterPro" id="IPR058808">
    <property type="entry name" value="GAIN_ADGRA2/3"/>
</dbReference>
<evidence type="ECO:0000256" key="1">
    <source>
        <dbReference type="ARBA" id="ARBA00004141"/>
    </source>
</evidence>
<evidence type="ECO:0000256" key="4">
    <source>
        <dbReference type="ARBA" id="ARBA00023136"/>
    </source>
</evidence>
<dbReference type="KEGG" id="obi:106883928"/>
<dbReference type="STRING" id="37653.A0A0L8I5W0"/>
<dbReference type="OMA" id="EVECVYW"/>
<feature type="transmembrane region" description="Helical" evidence="6">
    <location>
        <begin position="532"/>
        <end position="553"/>
    </location>
</feature>
<evidence type="ECO:0000313" key="9">
    <source>
        <dbReference type="EMBL" id="KOF96857.1"/>
    </source>
</evidence>
<dbReference type="Pfam" id="PF00002">
    <property type="entry name" value="7tm_2"/>
    <property type="match status" value="1"/>
</dbReference>
<keyword evidence="4 6" id="KW-0472">Membrane</keyword>
<dbReference type="SUPFAM" id="SSF81321">
    <property type="entry name" value="Family A G protein-coupled receptor-like"/>
    <property type="match status" value="1"/>
</dbReference>